<feature type="domain" description="GmrSD restriction endonucleases C-terminal" evidence="2">
    <location>
        <begin position="103"/>
        <end position="238"/>
    </location>
</feature>
<dbReference type="Proteomes" id="UP000550729">
    <property type="component" value="Unassembled WGS sequence"/>
</dbReference>
<keyword evidence="3" id="KW-0540">Nuclease</keyword>
<dbReference type="PROSITE" id="PS51257">
    <property type="entry name" value="PROKAR_LIPOPROTEIN"/>
    <property type="match status" value="1"/>
</dbReference>
<reference evidence="3 4" key="1">
    <citation type="submission" date="2020-04" db="EMBL/GenBank/DDBJ databases">
        <title>Gordonia sp. nov. TBRC 11910.</title>
        <authorList>
            <person name="Suriyachadkun C."/>
        </authorList>
    </citation>
    <scope>NUCLEOTIDE SEQUENCE [LARGE SCALE GENOMIC DNA]</scope>
    <source>
        <strain evidence="3 4">TBRC 11910</strain>
    </source>
</reference>
<gene>
    <name evidence="3" type="ORF">HH308_20940</name>
</gene>
<feature type="chain" id="PRO_5038787536" evidence="1">
    <location>
        <begin position="21"/>
        <end position="246"/>
    </location>
</feature>
<protein>
    <submittedName>
        <fullName evidence="3">HNH endonuclease</fullName>
    </submittedName>
</protein>
<dbReference type="InterPro" id="IPR011089">
    <property type="entry name" value="GmrSD_C"/>
</dbReference>
<keyword evidence="4" id="KW-1185">Reference proteome</keyword>
<accession>A0A848KYL6</accession>
<dbReference type="Pfam" id="PF07510">
    <property type="entry name" value="GmrSD_C"/>
    <property type="match status" value="1"/>
</dbReference>
<name>A0A848KYL6_9ACTN</name>
<dbReference type="GO" id="GO:0004519">
    <property type="term" value="F:endonuclease activity"/>
    <property type="evidence" value="ECO:0007669"/>
    <property type="project" value="UniProtKB-KW"/>
</dbReference>
<dbReference type="PANTHER" id="PTHR24094:SF15">
    <property type="entry name" value="AMP-DEPENDENT SYNTHETASE_LIGASE DOMAIN-CONTAINING PROTEIN-RELATED"/>
    <property type="match status" value="1"/>
</dbReference>
<evidence type="ECO:0000313" key="4">
    <source>
        <dbReference type="Proteomes" id="UP000550729"/>
    </source>
</evidence>
<evidence type="ECO:0000259" key="2">
    <source>
        <dbReference type="Pfam" id="PF07510"/>
    </source>
</evidence>
<feature type="signal peptide" evidence="1">
    <location>
        <begin position="1"/>
        <end position="20"/>
    </location>
</feature>
<evidence type="ECO:0000313" key="3">
    <source>
        <dbReference type="EMBL" id="NMO03686.1"/>
    </source>
</evidence>
<keyword evidence="3" id="KW-0255">Endonuclease</keyword>
<evidence type="ECO:0000256" key="1">
    <source>
        <dbReference type="SAM" id="SignalP"/>
    </source>
</evidence>
<dbReference type="EMBL" id="JABBNB010000026">
    <property type="protein sequence ID" value="NMO03686.1"/>
    <property type="molecule type" value="Genomic_DNA"/>
</dbReference>
<sequence length="246" mass="26312">MRARVVVQMLCVALVSVATGCGVIDSSPPATTPTTRTTNLLTSTAGQQNSWSTSAPANAVAARAQLATLAIKGRAPMTGYGRSQFGRAWSDAVTVDGGHNGCDTRDDILKRDLTNITFVGGVCKVASGTLNDPYTGKTIKFVRGDRTSMKVQIDHVVPLADAWQKGAQQWTADKRLNLANDPRNLLAVDGSTNQAKGAGDAATWLPPNKSFRCTYVSKQIAIKAAYRLWVTQAEHDAMERMLATCK</sequence>
<keyword evidence="3" id="KW-0378">Hydrolase</keyword>
<organism evidence="3 4">
    <name type="scientific">Gordonia asplenii</name>
    <dbReference type="NCBI Taxonomy" id="2725283"/>
    <lineage>
        <taxon>Bacteria</taxon>
        <taxon>Bacillati</taxon>
        <taxon>Actinomycetota</taxon>
        <taxon>Actinomycetes</taxon>
        <taxon>Mycobacteriales</taxon>
        <taxon>Gordoniaceae</taxon>
        <taxon>Gordonia</taxon>
    </lineage>
</organism>
<proteinExistence type="predicted"/>
<dbReference type="AlphaFoldDB" id="A0A848KYL6"/>
<comment type="caution">
    <text evidence="3">The sequence shown here is derived from an EMBL/GenBank/DDBJ whole genome shotgun (WGS) entry which is preliminary data.</text>
</comment>
<dbReference type="PANTHER" id="PTHR24094">
    <property type="entry name" value="SECRETED PROTEIN"/>
    <property type="match status" value="1"/>
</dbReference>
<keyword evidence="1" id="KW-0732">Signal</keyword>